<dbReference type="Proteomes" id="UP000283543">
    <property type="component" value="Unassembled WGS sequence"/>
</dbReference>
<dbReference type="SUPFAM" id="SSF56112">
    <property type="entry name" value="Protein kinase-like (PK-like)"/>
    <property type="match status" value="1"/>
</dbReference>
<dbReference type="Pfam" id="PF10377">
    <property type="entry name" value="ATG11"/>
    <property type="match status" value="1"/>
</dbReference>
<evidence type="ECO:0000313" key="4">
    <source>
        <dbReference type="Proteomes" id="UP000283543"/>
    </source>
</evidence>
<dbReference type="AlphaFoldDB" id="A0A3R6W8X5"/>
<comment type="caution">
    <text evidence="3">The sequence shown here is derived from an EMBL/GenBank/DDBJ whole genome shotgun (WGS) entry which is preliminary data.</text>
</comment>
<gene>
    <name evidence="3" type="ORF">DYB34_011448</name>
</gene>
<reference evidence="3 4" key="1">
    <citation type="submission" date="2018-08" db="EMBL/GenBank/DDBJ databases">
        <title>Aphanomyces genome sequencing and annotation.</title>
        <authorList>
            <person name="Minardi D."/>
            <person name="Oidtmann B."/>
            <person name="Van Der Giezen M."/>
            <person name="Studholme D.J."/>
        </authorList>
    </citation>
    <scope>NUCLEOTIDE SEQUENCE [LARGE SCALE GENOMIC DNA]</scope>
    <source>
        <strain evidence="3 4">Si</strain>
    </source>
</reference>
<evidence type="ECO:0000313" key="3">
    <source>
        <dbReference type="EMBL" id="RHY43421.1"/>
    </source>
</evidence>
<sequence length="172" mass="18874">MSADCADLLEGLLRRDPQHRISFDQFFNAPFLLPLPPLPDDDPPRPPPHGDGGLEASGSPKQPLVTHDMTWHDSGGSDEYVLVEREYEDIGREVLQDAADDLAALPNEEQVALFVPTPLGDYIAFHEGCPHYYLSAESIQAANRGNRKPAYVLGCLVFIEDGEAGETVPHTI</sequence>
<dbReference type="EMBL" id="QUTB01008115">
    <property type="protein sequence ID" value="RHY43421.1"/>
    <property type="molecule type" value="Genomic_DNA"/>
</dbReference>
<proteinExistence type="predicted"/>
<accession>A0A3R6W8X5</accession>
<evidence type="ECO:0000259" key="2">
    <source>
        <dbReference type="Pfam" id="PF10377"/>
    </source>
</evidence>
<organism evidence="3 4">
    <name type="scientific">Aphanomyces astaci</name>
    <name type="common">Crayfish plague agent</name>
    <dbReference type="NCBI Taxonomy" id="112090"/>
    <lineage>
        <taxon>Eukaryota</taxon>
        <taxon>Sar</taxon>
        <taxon>Stramenopiles</taxon>
        <taxon>Oomycota</taxon>
        <taxon>Saprolegniomycetes</taxon>
        <taxon>Saprolegniales</taxon>
        <taxon>Verrucalvaceae</taxon>
        <taxon>Aphanomyces</taxon>
    </lineage>
</organism>
<protein>
    <recommendedName>
        <fullName evidence="2">Autophagy-related protein 11 C-terminal domain-containing protein</fullName>
    </recommendedName>
</protein>
<dbReference type="InterPro" id="IPR019460">
    <property type="entry name" value="Atg11_C"/>
</dbReference>
<dbReference type="VEuPathDB" id="FungiDB:H257_17156"/>
<evidence type="ECO:0000256" key="1">
    <source>
        <dbReference type="SAM" id="MobiDB-lite"/>
    </source>
</evidence>
<dbReference type="InterPro" id="IPR011009">
    <property type="entry name" value="Kinase-like_dom_sf"/>
</dbReference>
<feature type="region of interest" description="Disordered" evidence="1">
    <location>
        <begin position="34"/>
        <end position="75"/>
    </location>
</feature>
<feature type="domain" description="Autophagy-related protein 11 C-terminal" evidence="2">
    <location>
        <begin position="108"/>
        <end position="164"/>
    </location>
</feature>
<name>A0A3R6W8X5_APHAT</name>